<evidence type="ECO:0000259" key="3">
    <source>
        <dbReference type="PROSITE" id="PS50887"/>
    </source>
</evidence>
<dbReference type="InterPro" id="IPR000160">
    <property type="entry name" value="GGDEF_dom"/>
</dbReference>
<dbReference type="InterPro" id="IPR035919">
    <property type="entry name" value="EAL_sf"/>
</dbReference>
<dbReference type="RefSeq" id="WP_163495902.1">
    <property type="nucleotide sequence ID" value="NZ_CP048711.1"/>
</dbReference>
<dbReference type="InterPro" id="IPR043128">
    <property type="entry name" value="Rev_trsase/Diguanyl_cyclase"/>
</dbReference>
<proteinExistence type="predicted"/>
<feature type="domain" description="EAL" evidence="2">
    <location>
        <begin position="466"/>
        <end position="717"/>
    </location>
</feature>
<dbReference type="InterPro" id="IPR001633">
    <property type="entry name" value="EAL_dom"/>
</dbReference>
<dbReference type="AlphaFoldDB" id="A0A6C0U3F4"/>
<dbReference type="Pfam" id="PF13426">
    <property type="entry name" value="PAS_9"/>
    <property type="match status" value="1"/>
</dbReference>
<comment type="cofactor">
    <cofactor evidence="1">
        <name>Mg(2+)</name>
        <dbReference type="ChEBI" id="CHEBI:18420"/>
    </cofactor>
</comment>
<dbReference type="InterPro" id="IPR029787">
    <property type="entry name" value="Nucleotide_cyclase"/>
</dbReference>
<dbReference type="PANTHER" id="PTHR44757">
    <property type="entry name" value="DIGUANYLATE CYCLASE DGCP"/>
    <property type="match status" value="1"/>
</dbReference>
<dbReference type="Gene3D" id="3.30.450.20">
    <property type="entry name" value="PAS domain"/>
    <property type="match status" value="2"/>
</dbReference>
<dbReference type="FunFam" id="3.30.70.270:FF:000001">
    <property type="entry name" value="Diguanylate cyclase domain protein"/>
    <property type="match status" value="1"/>
</dbReference>
<dbReference type="InterPro" id="IPR052155">
    <property type="entry name" value="Biofilm_reg_signaling"/>
</dbReference>
<dbReference type="KEGG" id="kim:G3T16_14730"/>
<dbReference type="Gene3D" id="3.30.70.270">
    <property type="match status" value="1"/>
</dbReference>
<dbReference type="Pfam" id="PF00990">
    <property type="entry name" value="GGDEF"/>
    <property type="match status" value="1"/>
</dbReference>
<dbReference type="InterPro" id="IPR013656">
    <property type="entry name" value="PAS_4"/>
</dbReference>
<keyword evidence="5" id="KW-1185">Reference proteome</keyword>
<dbReference type="NCBIfam" id="TIGR00254">
    <property type="entry name" value="GGDEF"/>
    <property type="match status" value="1"/>
</dbReference>
<dbReference type="PANTHER" id="PTHR44757:SF2">
    <property type="entry name" value="BIOFILM ARCHITECTURE MAINTENANCE PROTEIN MBAA"/>
    <property type="match status" value="1"/>
</dbReference>
<dbReference type="SMART" id="SM00267">
    <property type="entry name" value="GGDEF"/>
    <property type="match status" value="1"/>
</dbReference>
<dbReference type="CDD" id="cd01948">
    <property type="entry name" value="EAL"/>
    <property type="match status" value="1"/>
</dbReference>
<evidence type="ECO:0000259" key="2">
    <source>
        <dbReference type="PROSITE" id="PS50883"/>
    </source>
</evidence>
<dbReference type="PROSITE" id="PS50883">
    <property type="entry name" value="EAL"/>
    <property type="match status" value="1"/>
</dbReference>
<dbReference type="SMART" id="SM00052">
    <property type="entry name" value="EAL"/>
    <property type="match status" value="1"/>
</dbReference>
<dbReference type="InterPro" id="IPR000014">
    <property type="entry name" value="PAS"/>
</dbReference>
<dbReference type="SUPFAM" id="SSF55073">
    <property type="entry name" value="Nucleotide cyclase"/>
    <property type="match status" value="1"/>
</dbReference>
<dbReference type="CDD" id="cd00130">
    <property type="entry name" value="PAS"/>
    <property type="match status" value="1"/>
</dbReference>
<dbReference type="PROSITE" id="PS50887">
    <property type="entry name" value="GGDEF"/>
    <property type="match status" value="1"/>
</dbReference>
<dbReference type="Proteomes" id="UP000477680">
    <property type="component" value="Chromosome"/>
</dbReference>
<reference evidence="4 5" key="1">
    <citation type="submission" date="2020-02" db="EMBL/GenBank/DDBJ databases">
        <title>Genome sequencing for Kineobactrum sp. M2.</title>
        <authorList>
            <person name="Park S.-J."/>
        </authorList>
    </citation>
    <scope>NUCLEOTIDE SEQUENCE [LARGE SCALE GENOMIC DNA]</scope>
    <source>
        <strain evidence="4 5">M2</strain>
    </source>
</reference>
<dbReference type="InterPro" id="IPR035965">
    <property type="entry name" value="PAS-like_dom_sf"/>
</dbReference>
<accession>A0A6C0U3F4</accession>
<dbReference type="SUPFAM" id="SSF141868">
    <property type="entry name" value="EAL domain-like"/>
    <property type="match status" value="1"/>
</dbReference>
<dbReference type="SMART" id="SM00091">
    <property type="entry name" value="PAS"/>
    <property type="match status" value="2"/>
</dbReference>
<feature type="domain" description="GGDEF" evidence="3">
    <location>
        <begin position="321"/>
        <end position="455"/>
    </location>
</feature>
<protein>
    <submittedName>
        <fullName evidence="4">EAL domain-containing protein</fullName>
    </submittedName>
</protein>
<dbReference type="EMBL" id="CP048711">
    <property type="protein sequence ID" value="QIB66468.1"/>
    <property type="molecule type" value="Genomic_DNA"/>
</dbReference>
<dbReference type="GO" id="GO:0003824">
    <property type="term" value="F:catalytic activity"/>
    <property type="evidence" value="ECO:0007669"/>
    <property type="project" value="UniProtKB-ARBA"/>
</dbReference>
<evidence type="ECO:0000256" key="1">
    <source>
        <dbReference type="ARBA" id="ARBA00001946"/>
    </source>
</evidence>
<dbReference type="NCBIfam" id="TIGR00229">
    <property type="entry name" value="sensory_box"/>
    <property type="match status" value="1"/>
</dbReference>
<dbReference type="Pfam" id="PF00563">
    <property type="entry name" value="EAL"/>
    <property type="match status" value="1"/>
</dbReference>
<gene>
    <name evidence="4" type="ORF">G3T16_14730</name>
</gene>
<organism evidence="4 5">
    <name type="scientific">Kineobactrum salinum</name>
    <dbReference type="NCBI Taxonomy" id="2708301"/>
    <lineage>
        <taxon>Bacteria</taxon>
        <taxon>Pseudomonadati</taxon>
        <taxon>Pseudomonadota</taxon>
        <taxon>Gammaproteobacteria</taxon>
        <taxon>Cellvibrionales</taxon>
        <taxon>Halieaceae</taxon>
        <taxon>Kineobactrum</taxon>
    </lineage>
</organism>
<sequence>MSVNLPDLDWHSTFFHGSAPAAILDRALVIVACNRAYEEASGRSREEVLGHAFFELFPGASEEQRAPIQASCEYAWTHRRTHTVELVTKQQGESQRYWSVVNTPLLDVNGEVRYLLTQPTNITELTCFRNALNPDSLGMAMDSETEAAERPLGIQEVQQILSAQRRRLEQLFQQAPGFVCILTGPRHVYDMANDAYYQLVGHREILGYEVATVLPEVVPQGFLDKLNKVYDTGCPFMGRAIPIDLQRSPGDELETVFVDLMYQPIRDDTDRITGIFVQGHDVTETYRLSQEVAYQAAHDPLTGLANRRMLDGIGAEFERVGTHVLVYLDLDHFKIVNDRCGHHAGDELLCQVASILKKRTRQDDLLVRVGGDEFVLLLKDCTESVAQEIANQLRHAVQELIFVWNDRRYGITLSAGLAVFGSPDDTPISRALSLADSACFLAKEKGRNRIQISKPEDEDIRQQQADMDWASRIKEAIADNNVVLWGQKIVALDGSKDRLCVELLARLIDDAGQPIPPGAFIPAAERFGIVEQLDYHIVGMAFELIGSLSPTVTSPLLFVNLSGATLGSQDFVAAISRIASEYPGVSPSSICFEVTETSAITNLVRTAEAMQQLADAGFSFALDDFGSGMSSFGYLERLPVAYVKIDGEFIRNMGTHIAGEAIVEAVTKVARAMDIFSIAEYVEDMEQVPLLQSLGVNMGQGFGIHRPEPVNDLFSRE</sequence>
<evidence type="ECO:0000313" key="4">
    <source>
        <dbReference type="EMBL" id="QIB66468.1"/>
    </source>
</evidence>
<dbReference type="CDD" id="cd01949">
    <property type="entry name" value="GGDEF"/>
    <property type="match status" value="1"/>
</dbReference>
<dbReference type="Gene3D" id="3.20.20.450">
    <property type="entry name" value="EAL domain"/>
    <property type="match status" value="1"/>
</dbReference>
<dbReference type="Pfam" id="PF08448">
    <property type="entry name" value="PAS_4"/>
    <property type="match status" value="1"/>
</dbReference>
<dbReference type="SUPFAM" id="SSF55785">
    <property type="entry name" value="PYP-like sensor domain (PAS domain)"/>
    <property type="match status" value="2"/>
</dbReference>
<name>A0A6C0U3F4_9GAMM</name>
<evidence type="ECO:0000313" key="5">
    <source>
        <dbReference type="Proteomes" id="UP000477680"/>
    </source>
</evidence>